<dbReference type="EMBL" id="OOIN01000016">
    <property type="protein sequence ID" value="SPO27015.1"/>
    <property type="molecule type" value="Genomic_DNA"/>
</dbReference>
<dbReference type="Proteomes" id="UP000324022">
    <property type="component" value="Unassembled WGS sequence"/>
</dbReference>
<sequence>MSTISPAALDDAAVRNWPDFLNPSAPPPAIESSSGNILSLSSTPSPSSASTPSDKNKSGDRRVANLLALTELRKAAWARIYSSGISTGDAAISTTRVPTWRQFDTLMIKRHRHIAVDPRDNRTLGWIACFHPYPLLPLLYDDTQDSNFDDNQGARGGRLAEIQVMVAEAERNRGVGTFLVKAILASFKADTRYSTVQASFFPENQACQKLFEKCGFETVATRKDAVQMMDGPRKGTWRDLVTVEIKLPPLTLPASPQQQQQQQHENGSIVTPTAIDMTIDPNAIFKRPRLD</sequence>
<reference evidence="3 4" key="1">
    <citation type="submission" date="2018-03" db="EMBL/GenBank/DDBJ databases">
        <authorList>
            <person name="Guldener U."/>
        </authorList>
    </citation>
    <scope>NUCLEOTIDE SEQUENCE [LARGE SCALE GENOMIC DNA]</scope>
    <source>
        <strain evidence="3 4">NBRC100155</strain>
    </source>
</reference>
<dbReference type="PROSITE" id="PS51186">
    <property type="entry name" value="GNAT"/>
    <property type="match status" value="1"/>
</dbReference>
<evidence type="ECO:0000313" key="3">
    <source>
        <dbReference type="EMBL" id="SPO27015.1"/>
    </source>
</evidence>
<feature type="compositionally biased region" description="Low complexity" evidence="1">
    <location>
        <begin position="30"/>
        <end position="53"/>
    </location>
</feature>
<evidence type="ECO:0000256" key="1">
    <source>
        <dbReference type="SAM" id="MobiDB-lite"/>
    </source>
</evidence>
<protein>
    <recommendedName>
        <fullName evidence="2">N-acetyltransferase domain-containing protein</fullName>
    </recommendedName>
</protein>
<organism evidence="3 4">
    <name type="scientific">Ustilago trichophora</name>
    <dbReference type="NCBI Taxonomy" id="86804"/>
    <lineage>
        <taxon>Eukaryota</taxon>
        <taxon>Fungi</taxon>
        <taxon>Dikarya</taxon>
        <taxon>Basidiomycota</taxon>
        <taxon>Ustilaginomycotina</taxon>
        <taxon>Ustilaginomycetes</taxon>
        <taxon>Ustilaginales</taxon>
        <taxon>Ustilaginaceae</taxon>
        <taxon>Ustilago</taxon>
    </lineage>
</organism>
<dbReference type="Pfam" id="PF00583">
    <property type="entry name" value="Acetyltransf_1"/>
    <property type="match status" value="1"/>
</dbReference>
<keyword evidence="4" id="KW-1185">Reference proteome</keyword>
<dbReference type="Gene3D" id="3.40.630.30">
    <property type="match status" value="1"/>
</dbReference>
<dbReference type="AlphaFoldDB" id="A0A5C3EAF5"/>
<accession>A0A5C3EAF5</accession>
<name>A0A5C3EAF5_9BASI</name>
<dbReference type="OrthoDB" id="2545846at2759"/>
<proteinExistence type="predicted"/>
<feature type="region of interest" description="Disordered" evidence="1">
    <location>
        <begin position="253"/>
        <end position="273"/>
    </location>
</feature>
<evidence type="ECO:0000313" key="4">
    <source>
        <dbReference type="Proteomes" id="UP000324022"/>
    </source>
</evidence>
<dbReference type="SUPFAM" id="SSF55729">
    <property type="entry name" value="Acyl-CoA N-acyltransferases (Nat)"/>
    <property type="match status" value="1"/>
</dbReference>
<gene>
    <name evidence="3" type="ORF">UTRI_10477_B</name>
</gene>
<feature type="region of interest" description="Disordered" evidence="1">
    <location>
        <begin position="17"/>
        <end position="61"/>
    </location>
</feature>
<dbReference type="InterPro" id="IPR000182">
    <property type="entry name" value="GNAT_dom"/>
</dbReference>
<dbReference type="InterPro" id="IPR016181">
    <property type="entry name" value="Acyl_CoA_acyltransferase"/>
</dbReference>
<dbReference type="GO" id="GO:0016747">
    <property type="term" value="F:acyltransferase activity, transferring groups other than amino-acyl groups"/>
    <property type="evidence" value="ECO:0007669"/>
    <property type="project" value="InterPro"/>
</dbReference>
<feature type="domain" description="N-acetyltransferase" evidence="2">
    <location>
        <begin position="67"/>
        <end position="244"/>
    </location>
</feature>
<evidence type="ECO:0000259" key="2">
    <source>
        <dbReference type="PROSITE" id="PS51186"/>
    </source>
</evidence>